<name>A0A644VN59_9ZZZZ</name>
<evidence type="ECO:0000259" key="1">
    <source>
        <dbReference type="Pfam" id="PF13354"/>
    </source>
</evidence>
<dbReference type="InterPro" id="IPR012338">
    <property type="entry name" value="Beta-lactam/transpept-like"/>
</dbReference>
<dbReference type="InterPro" id="IPR045155">
    <property type="entry name" value="Beta-lactam_cat"/>
</dbReference>
<sequence length="428" mass="50795">MLRGIPVLFLCLFGFATAFSQDNVPLRDTSDITGKIIYQQFCDSFPELYMMPEWYKLQLIYVQVDRDKNGFPHLTYHKLGVDRKQYFYPASLVKPPTLMLTLEKLQRLKKYGVDKYTKLRIGKQHSCQFEFKTDTSGIEDYPCIANFIRRILLVSDNWSYNRLFEFVGQQELNDGLRRKGYPDPVILKRFARCDDDENRYTNPFWFYDDDGKVLLCQPQQENKKKYCINSCIDCKVGKGFKDGDKVIEQPRDFSNNNYLPLEDALQMLIAFIMPEAVDSQKRWDLSPQDRLFLLQYFSMYPRESMFSEYHNWPKYEDSYKKYFLMGDHKDTIYDSALRVFNIVGLSYGFSTDVAYVVNLREGVEFFLAGTIYTNQDEILNDETYEYRNIAFPFFGRFGRIIYDMERGRQKQYLPDFREIKQALSLPPM</sequence>
<dbReference type="GO" id="GO:0030655">
    <property type="term" value="P:beta-lactam antibiotic catabolic process"/>
    <property type="evidence" value="ECO:0007669"/>
    <property type="project" value="InterPro"/>
</dbReference>
<evidence type="ECO:0000313" key="2">
    <source>
        <dbReference type="EMBL" id="MPL92745.1"/>
    </source>
</evidence>
<accession>A0A644VN59</accession>
<gene>
    <name evidence="2" type="ORF">SDC9_38858</name>
</gene>
<dbReference type="Gene3D" id="3.40.710.10">
    <property type="entry name" value="DD-peptidase/beta-lactamase superfamily"/>
    <property type="match status" value="1"/>
</dbReference>
<dbReference type="SUPFAM" id="SSF56601">
    <property type="entry name" value="beta-lactamase/transpeptidase-like"/>
    <property type="match status" value="1"/>
</dbReference>
<dbReference type="Pfam" id="PF13354">
    <property type="entry name" value="Beta-lactamase2"/>
    <property type="match status" value="1"/>
</dbReference>
<dbReference type="EMBL" id="VSSQ01000368">
    <property type="protein sequence ID" value="MPL92745.1"/>
    <property type="molecule type" value="Genomic_DNA"/>
</dbReference>
<reference evidence="2" key="1">
    <citation type="submission" date="2019-08" db="EMBL/GenBank/DDBJ databases">
        <authorList>
            <person name="Kucharzyk K."/>
            <person name="Murdoch R.W."/>
            <person name="Higgins S."/>
            <person name="Loffler F."/>
        </authorList>
    </citation>
    <scope>NUCLEOTIDE SEQUENCE</scope>
</reference>
<dbReference type="AlphaFoldDB" id="A0A644VN59"/>
<comment type="caution">
    <text evidence="2">The sequence shown here is derived from an EMBL/GenBank/DDBJ whole genome shotgun (WGS) entry which is preliminary data.</text>
</comment>
<proteinExistence type="predicted"/>
<organism evidence="2">
    <name type="scientific">bioreactor metagenome</name>
    <dbReference type="NCBI Taxonomy" id="1076179"/>
    <lineage>
        <taxon>unclassified sequences</taxon>
        <taxon>metagenomes</taxon>
        <taxon>ecological metagenomes</taxon>
    </lineage>
</organism>
<feature type="domain" description="Beta-lactamase class A catalytic" evidence="1">
    <location>
        <begin position="78"/>
        <end position="199"/>
    </location>
</feature>
<protein>
    <recommendedName>
        <fullName evidence="1">Beta-lactamase class A catalytic domain-containing protein</fullName>
    </recommendedName>
</protein>
<dbReference type="GO" id="GO:0008800">
    <property type="term" value="F:beta-lactamase activity"/>
    <property type="evidence" value="ECO:0007669"/>
    <property type="project" value="InterPro"/>
</dbReference>